<comment type="similarity">
    <text evidence="1">Belongs to the nitronate monooxygenase family. NMO class I subfamily.</text>
</comment>
<reference evidence="6" key="1">
    <citation type="submission" date="2017-05" db="EMBL/GenBank/DDBJ databases">
        <authorList>
            <person name="Imhoff J.F."/>
            <person name="Rahn T."/>
            <person name="Kuenzel S."/>
            <person name="Neulinger S.C."/>
        </authorList>
    </citation>
    <scope>NUCLEOTIDE SEQUENCE</scope>
    <source>
        <strain evidence="6">LMG 28126</strain>
    </source>
</reference>
<evidence type="ECO:0000313" key="7">
    <source>
        <dbReference type="Proteomes" id="UP000706333"/>
    </source>
</evidence>
<gene>
    <name evidence="6" type="ORF">CCR87_16225</name>
</gene>
<keyword evidence="4" id="KW-0560">Oxidoreductase</keyword>
<dbReference type="PANTHER" id="PTHR42747">
    <property type="entry name" value="NITRONATE MONOOXYGENASE-RELATED"/>
    <property type="match status" value="1"/>
</dbReference>
<protein>
    <submittedName>
        <fullName evidence="6">Nitronate monooxygenase</fullName>
    </submittedName>
</protein>
<evidence type="ECO:0000256" key="2">
    <source>
        <dbReference type="ARBA" id="ARBA00022630"/>
    </source>
</evidence>
<comment type="caution">
    <text evidence="6">The sequence shown here is derived from an EMBL/GenBank/DDBJ whole genome shotgun (WGS) entry which is preliminary data.</text>
</comment>
<evidence type="ECO:0000313" key="6">
    <source>
        <dbReference type="EMBL" id="MBK5928862.1"/>
    </source>
</evidence>
<evidence type="ECO:0000256" key="5">
    <source>
        <dbReference type="ARBA" id="ARBA00023033"/>
    </source>
</evidence>
<dbReference type="CDD" id="cd04730">
    <property type="entry name" value="NPD_like"/>
    <property type="match status" value="1"/>
</dbReference>
<dbReference type="Proteomes" id="UP000706333">
    <property type="component" value="Unassembled WGS sequence"/>
</dbReference>
<dbReference type="AlphaFoldDB" id="A0A934WKD0"/>
<dbReference type="Gene3D" id="3.20.20.70">
    <property type="entry name" value="Aldolase class I"/>
    <property type="match status" value="1"/>
</dbReference>
<evidence type="ECO:0000256" key="4">
    <source>
        <dbReference type="ARBA" id="ARBA00023002"/>
    </source>
</evidence>
<dbReference type="InterPro" id="IPR004136">
    <property type="entry name" value="NMO"/>
</dbReference>
<sequence>MPHPDRLPPALRRNLAVPVVAAPMFLASGPDLVVEACASGVIGTFPALNQRTTAGFADWVRQIQRRLAATPAPAAFGVNLIVHRSNPRLAADLEVCIAARVPLVITSLGAVPDLVARVQAYGGLVFHDVISARHAEKAAAAGVDGIVAVAAGAGGHAGTLNPFALLTEVRRHFAGPIALAGAINSGAEVLAARALGADLAWVGTRFLATREAMIADGHKQMIARARAGDIVYTDRVSGVPGNFLRDSLGTVLDDTGARTLDIGAEVKAWRDAWSAGQGVGGITDIPSTAALCHRIATEYTEARARLMSDPLAPPRRP</sequence>
<evidence type="ECO:0000256" key="3">
    <source>
        <dbReference type="ARBA" id="ARBA00022643"/>
    </source>
</evidence>
<name>A0A934WKD0_9RHOB</name>
<organism evidence="6 7">
    <name type="scientific">Rhodobaculum claviforme</name>
    <dbReference type="NCBI Taxonomy" id="1549854"/>
    <lineage>
        <taxon>Bacteria</taxon>
        <taxon>Pseudomonadati</taxon>
        <taxon>Pseudomonadota</taxon>
        <taxon>Alphaproteobacteria</taxon>
        <taxon>Rhodobacterales</taxon>
        <taxon>Paracoccaceae</taxon>
        <taxon>Rhodobaculum</taxon>
    </lineage>
</organism>
<dbReference type="InterPro" id="IPR013785">
    <property type="entry name" value="Aldolase_TIM"/>
</dbReference>
<proteinExistence type="inferred from homology"/>
<dbReference type="Pfam" id="PF03060">
    <property type="entry name" value="NMO"/>
    <property type="match status" value="1"/>
</dbReference>
<dbReference type="RefSeq" id="WP_201158625.1">
    <property type="nucleotide sequence ID" value="NZ_NHSD01000328.1"/>
</dbReference>
<accession>A0A934WKD0</accession>
<keyword evidence="5 6" id="KW-0503">Monooxygenase</keyword>
<reference evidence="6" key="2">
    <citation type="journal article" date="2020" name="Microorganisms">
        <title>Osmotic Adaptation and Compatible Solute Biosynthesis of Phototrophic Bacteria as Revealed from Genome Analyses.</title>
        <authorList>
            <person name="Imhoff J.F."/>
            <person name="Rahn T."/>
            <person name="Kunzel S."/>
            <person name="Keller A."/>
            <person name="Neulinger S.C."/>
        </authorList>
    </citation>
    <scope>NUCLEOTIDE SEQUENCE</scope>
    <source>
        <strain evidence="6">LMG 28126</strain>
    </source>
</reference>
<dbReference type="EMBL" id="NHSD01000328">
    <property type="protein sequence ID" value="MBK5928862.1"/>
    <property type="molecule type" value="Genomic_DNA"/>
</dbReference>
<keyword evidence="7" id="KW-1185">Reference proteome</keyword>
<keyword evidence="3" id="KW-0288">FMN</keyword>
<dbReference type="SUPFAM" id="SSF51412">
    <property type="entry name" value="Inosine monophosphate dehydrogenase (IMPDH)"/>
    <property type="match status" value="1"/>
</dbReference>
<dbReference type="GO" id="GO:0018580">
    <property type="term" value="F:nitronate monooxygenase activity"/>
    <property type="evidence" value="ECO:0007669"/>
    <property type="project" value="InterPro"/>
</dbReference>
<evidence type="ECO:0000256" key="1">
    <source>
        <dbReference type="ARBA" id="ARBA00009881"/>
    </source>
</evidence>
<keyword evidence="2" id="KW-0285">Flavoprotein</keyword>
<dbReference type="PANTHER" id="PTHR42747:SF4">
    <property type="entry name" value="BLR1330 PROTEIN"/>
    <property type="match status" value="1"/>
</dbReference>